<dbReference type="RefSeq" id="WP_059517131.1">
    <property type="nucleotide sequence ID" value="NZ_CP013448.1"/>
</dbReference>
<name>A0A124P8W6_9BURK</name>
<dbReference type="GO" id="GO:0006351">
    <property type="term" value="P:DNA-templated transcription"/>
    <property type="evidence" value="ECO:0007669"/>
    <property type="project" value="TreeGrafter"/>
</dbReference>
<evidence type="ECO:0000259" key="1">
    <source>
        <dbReference type="Pfam" id="PF08223"/>
    </source>
</evidence>
<dbReference type="Pfam" id="PF08223">
    <property type="entry name" value="PaaX_C"/>
    <property type="match status" value="1"/>
</dbReference>
<comment type="caution">
    <text evidence="2">The sequence shown here is derived from an EMBL/GenBank/DDBJ whole genome shotgun (WGS) entry which is preliminary data.</text>
</comment>
<proteinExistence type="predicted"/>
<feature type="domain" description="Transcriptional repressor PaaX-like C-terminal" evidence="1">
    <location>
        <begin position="174"/>
        <end position="255"/>
    </location>
</feature>
<dbReference type="Proteomes" id="UP000062788">
    <property type="component" value="Unassembled WGS sequence"/>
</dbReference>
<dbReference type="Gene3D" id="1.10.10.10">
    <property type="entry name" value="Winged helix-like DNA-binding domain superfamily/Winged helix DNA-binding domain"/>
    <property type="match status" value="1"/>
</dbReference>
<dbReference type="EMBL" id="LOWA01000032">
    <property type="protein sequence ID" value="KVE26647.1"/>
    <property type="molecule type" value="Genomic_DNA"/>
</dbReference>
<organism evidence="2 3">
    <name type="scientific">Burkholderia singularis</name>
    <dbReference type="NCBI Taxonomy" id="1503053"/>
    <lineage>
        <taxon>Bacteria</taxon>
        <taxon>Pseudomonadati</taxon>
        <taxon>Pseudomonadota</taxon>
        <taxon>Betaproteobacteria</taxon>
        <taxon>Burkholderiales</taxon>
        <taxon>Burkholderiaceae</taxon>
        <taxon>Burkholderia</taxon>
        <taxon>pseudomallei group</taxon>
    </lineage>
</organism>
<sequence length="281" mass="31345">MLQPPAKHLILDLLVAKNGEPLQVREAIIACRLFGLTENSVRVALARLAAESLVESTERGSYRIGSSAAELSEELSAWRTVETRLRRWSGAYLMVSCLPLGRVDRTALARRERALRMLGFREWDRSLYVRPDNIEANVDAVRRRLVKLGVETSAAVFVAGGFDADQEARIRALWDGHTLTDTYRTLGHQLNDWLARAPGLDLDIAAREAFLLGGRAIRQVVFDPLLPEPFVDCDARSAFIACTRRYVATGHRIWRALFDSERLEPAAPRDAPARATADALS</sequence>
<protein>
    <submittedName>
        <fullName evidence="2">PaaX family transcriptional regulator</fullName>
    </submittedName>
</protein>
<dbReference type="OrthoDB" id="6380574at2"/>
<reference evidence="2 3" key="1">
    <citation type="submission" date="2015-11" db="EMBL/GenBank/DDBJ databases">
        <title>Expanding the genomic diversity of Burkholderia species for the development of highly accurate diagnostics.</title>
        <authorList>
            <person name="Sahl J."/>
            <person name="Keim P."/>
            <person name="Wagner D."/>
        </authorList>
    </citation>
    <scope>NUCLEOTIDE SEQUENCE [LARGE SCALE GENOMIC DNA]</scope>
    <source>
        <strain evidence="2 3">TSV85</strain>
    </source>
</reference>
<evidence type="ECO:0000313" key="2">
    <source>
        <dbReference type="EMBL" id="KVE26647.1"/>
    </source>
</evidence>
<dbReference type="InterPro" id="IPR036388">
    <property type="entry name" value="WH-like_DNA-bd_sf"/>
</dbReference>
<evidence type="ECO:0000313" key="3">
    <source>
        <dbReference type="Proteomes" id="UP000062788"/>
    </source>
</evidence>
<dbReference type="PANTHER" id="PTHR30319:SF1">
    <property type="entry name" value="TRANSCRIPTIONAL REPRESSOR PAAX"/>
    <property type="match status" value="1"/>
</dbReference>
<keyword evidence="3" id="KW-1185">Reference proteome</keyword>
<dbReference type="InterPro" id="IPR013225">
    <property type="entry name" value="PaaX_C"/>
</dbReference>
<accession>A0A124P8W6</accession>
<dbReference type="Gene3D" id="3.30.70.2650">
    <property type="match status" value="1"/>
</dbReference>
<dbReference type="AlphaFoldDB" id="A0A124P8W6"/>
<dbReference type="PANTHER" id="PTHR30319">
    <property type="entry name" value="PHENYLACETIC ACID REGULATOR-RELATED TRANSCRIPTIONAL REPRESSOR"/>
    <property type="match status" value="1"/>
</dbReference>
<gene>
    <name evidence="2" type="ORF">WS67_13620</name>
</gene>